<accession>A0A9Q1FKU2</accession>
<evidence type="ECO:0000313" key="2">
    <source>
        <dbReference type="Proteomes" id="UP001152622"/>
    </source>
</evidence>
<dbReference type="EMBL" id="JAINUF010000005">
    <property type="protein sequence ID" value="KAJ8360658.1"/>
    <property type="molecule type" value="Genomic_DNA"/>
</dbReference>
<dbReference type="Proteomes" id="UP001152622">
    <property type="component" value="Chromosome 5"/>
</dbReference>
<reference evidence="1" key="1">
    <citation type="journal article" date="2023" name="Science">
        <title>Genome structures resolve the early diversification of teleost fishes.</title>
        <authorList>
            <person name="Parey E."/>
            <person name="Louis A."/>
            <person name="Montfort J."/>
            <person name="Bouchez O."/>
            <person name="Roques C."/>
            <person name="Iampietro C."/>
            <person name="Lluch J."/>
            <person name="Castinel A."/>
            <person name="Donnadieu C."/>
            <person name="Desvignes T."/>
            <person name="Floi Bucao C."/>
            <person name="Jouanno E."/>
            <person name="Wen M."/>
            <person name="Mejri S."/>
            <person name="Dirks R."/>
            <person name="Jansen H."/>
            <person name="Henkel C."/>
            <person name="Chen W.J."/>
            <person name="Zahm M."/>
            <person name="Cabau C."/>
            <person name="Klopp C."/>
            <person name="Thompson A.W."/>
            <person name="Robinson-Rechavi M."/>
            <person name="Braasch I."/>
            <person name="Lecointre G."/>
            <person name="Bobe J."/>
            <person name="Postlethwait J.H."/>
            <person name="Berthelot C."/>
            <person name="Roest Crollius H."/>
            <person name="Guiguen Y."/>
        </authorList>
    </citation>
    <scope>NUCLEOTIDE SEQUENCE</scope>
    <source>
        <strain evidence="1">WJC10195</strain>
    </source>
</reference>
<evidence type="ECO:0000313" key="1">
    <source>
        <dbReference type="EMBL" id="KAJ8360658.1"/>
    </source>
</evidence>
<dbReference type="AlphaFoldDB" id="A0A9Q1FKU2"/>
<organism evidence="1 2">
    <name type="scientific">Synaphobranchus kaupii</name>
    <name type="common">Kaup's arrowtooth eel</name>
    <dbReference type="NCBI Taxonomy" id="118154"/>
    <lineage>
        <taxon>Eukaryota</taxon>
        <taxon>Metazoa</taxon>
        <taxon>Chordata</taxon>
        <taxon>Craniata</taxon>
        <taxon>Vertebrata</taxon>
        <taxon>Euteleostomi</taxon>
        <taxon>Actinopterygii</taxon>
        <taxon>Neopterygii</taxon>
        <taxon>Teleostei</taxon>
        <taxon>Anguilliformes</taxon>
        <taxon>Synaphobranchidae</taxon>
        <taxon>Synaphobranchus</taxon>
    </lineage>
</organism>
<keyword evidence="2" id="KW-1185">Reference proteome</keyword>
<proteinExistence type="predicted"/>
<comment type="caution">
    <text evidence="1">The sequence shown here is derived from an EMBL/GenBank/DDBJ whole genome shotgun (WGS) entry which is preliminary data.</text>
</comment>
<protein>
    <submittedName>
        <fullName evidence="1">Uncharacterized protein</fullName>
    </submittedName>
</protein>
<gene>
    <name evidence="1" type="ORF">SKAU_G00171830</name>
</gene>
<name>A0A9Q1FKU2_SYNKA</name>
<sequence length="111" mass="12326">MGFSMLFRIALPKQESILVLQQIDCTLFKGTTAITSWLPFEQWASRTSLKAPPTYLPTTSPMLMYRKTTLVARILIRKPVLTNTAPTIEVILLPSLLHATAARGPGENKIS</sequence>